<reference evidence="2 3" key="1">
    <citation type="submission" date="2023-08" db="EMBL/GenBank/DDBJ databases">
        <title>The draft genome sequence of Paracraurococcus sp. LOR1-02.</title>
        <authorList>
            <person name="Kingkaew E."/>
            <person name="Tanasupawat S."/>
        </authorList>
    </citation>
    <scope>NUCLEOTIDE SEQUENCE [LARGE SCALE GENOMIC DNA]</scope>
    <source>
        <strain evidence="2 3">LOR1-02</strain>
    </source>
</reference>
<evidence type="ECO:0000313" key="2">
    <source>
        <dbReference type="EMBL" id="MDO9706707.1"/>
    </source>
</evidence>
<dbReference type="PANTHER" id="PTHR33121:SF15">
    <property type="entry name" value="BLUE LIGHT- AND TEMPERATURE-REGULATED ANTIREPRESSOR BLUF"/>
    <property type="match status" value="1"/>
</dbReference>
<dbReference type="Pfam" id="PF00563">
    <property type="entry name" value="EAL"/>
    <property type="match status" value="1"/>
</dbReference>
<dbReference type="SMART" id="SM00052">
    <property type="entry name" value="EAL"/>
    <property type="match status" value="1"/>
</dbReference>
<dbReference type="InterPro" id="IPR001633">
    <property type="entry name" value="EAL_dom"/>
</dbReference>
<sequence>MGKSPHRRPCRGCEAGHGLGFEPAVAFQPILDMDRGGAVMAYEALVRGPDGQEAGWVLDQVPPGRLYALDSACRIAAVEEAVRLGLAATGAKLSVNVLPSAILDPATCMRTTLAAAERTGFPTGQLLFELSEQEKVADPRHLQRVIAGLRSMGFTVAIDDFGAGNAGLSLLADLTVDMVKLDMHLVRHCDADRRRRVILESITVACRALGIAVVAEGVETGAEYRTLRGIGIGLVQGFLFARPGFRHLPQAVLPEG</sequence>
<dbReference type="SUPFAM" id="SSF141868">
    <property type="entry name" value="EAL domain-like"/>
    <property type="match status" value="1"/>
</dbReference>
<keyword evidence="3" id="KW-1185">Reference proteome</keyword>
<dbReference type="InterPro" id="IPR050706">
    <property type="entry name" value="Cyclic-di-GMP_PDE-like"/>
</dbReference>
<evidence type="ECO:0000313" key="3">
    <source>
        <dbReference type="Proteomes" id="UP001243009"/>
    </source>
</evidence>
<organism evidence="2 3">
    <name type="scientific">Paracraurococcus lichenis</name>
    <dbReference type="NCBI Taxonomy" id="3064888"/>
    <lineage>
        <taxon>Bacteria</taxon>
        <taxon>Pseudomonadati</taxon>
        <taxon>Pseudomonadota</taxon>
        <taxon>Alphaproteobacteria</taxon>
        <taxon>Acetobacterales</taxon>
        <taxon>Roseomonadaceae</taxon>
        <taxon>Paracraurococcus</taxon>
    </lineage>
</organism>
<evidence type="ECO:0000259" key="1">
    <source>
        <dbReference type="PROSITE" id="PS50883"/>
    </source>
</evidence>
<dbReference type="InterPro" id="IPR035919">
    <property type="entry name" value="EAL_sf"/>
</dbReference>
<proteinExistence type="predicted"/>
<dbReference type="Proteomes" id="UP001243009">
    <property type="component" value="Unassembled WGS sequence"/>
</dbReference>
<dbReference type="Gene3D" id="3.20.20.450">
    <property type="entry name" value="EAL domain"/>
    <property type="match status" value="1"/>
</dbReference>
<dbReference type="RefSeq" id="WP_305101582.1">
    <property type="nucleotide sequence ID" value="NZ_JAUTWS010000001.1"/>
</dbReference>
<protein>
    <submittedName>
        <fullName evidence="2">EAL domain-containing protein</fullName>
    </submittedName>
</protein>
<dbReference type="PANTHER" id="PTHR33121">
    <property type="entry name" value="CYCLIC DI-GMP PHOSPHODIESTERASE PDEF"/>
    <property type="match status" value="1"/>
</dbReference>
<dbReference type="EMBL" id="JAUTWS010000001">
    <property type="protein sequence ID" value="MDO9706707.1"/>
    <property type="molecule type" value="Genomic_DNA"/>
</dbReference>
<dbReference type="PROSITE" id="PS50883">
    <property type="entry name" value="EAL"/>
    <property type="match status" value="1"/>
</dbReference>
<dbReference type="CDD" id="cd01948">
    <property type="entry name" value="EAL"/>
    <property type="match status" value="1"/>
</dbReference>
<comment type="caution">
    <text evidence="2">The sequence shown here is derived from an EMBL/GenBank/DDBJ whole genome shotgun (WGS) entry which is preliminary data.</text>
</comment>
<accession>A0ABT9DS34</accession>
<feature type="domain" description="EAL" evidence="1">
    <location>
        <begin position="6"/>
        <end position="256"/>
    </location>
</feature>
<name>A0ABT9DS34_9PROT</name>
<gene>
    <name evidence="2" type="ORF">Q7A36_00035</name>
</gene>